<accession>A0A2S9PWZ7</accession>
<comment type="caution">
    <text evidence="13">The sequence shown here is derived from an EMBL/GenBank/DDBJ whole genome shotgun (WGS) entry which is preliminary data.</text>
</comment>
<evidence type="ECO:0000313" key="14">
    <source>
        <dbReference type="Proteomes" id="UP000239322"/>
    </source>
</evidence>
<sequence>MVAAYFLLPLDLFGPHRPSVSWTVFIAALTAVAVMLLGQIRGVLAERRDIRPGVTIPLLVCLSVLVFSAGYFALAKHPGEFAGLYTRLDALYFTMVTLATVGFGDITAQGQAARLVTILQIVYNFVFLTAAATSLSQWLRERAGERARSKGGA</sequence>
<evidence type="ECO:0000256" key="1">
    <source>
        <dbReference type="ARBA" id="ARBA00004141"/>
    </source>
</evidence>
<feature type="transmembrane region" description="Helical" evidence="11">
    <location>
        <begin position="115"/>
        <end position="139"/>
    </location>
</feature>
<evidence type="ECO:0000256" key="10">
    <source>
        <dbReference type="ARBA" id="ARBA00023303"/>
    </source>
</evidence>
<dbReference type="Pfam" id="PF07885">
    <property type="entry name" value="Ion_trans_2"/>
    <property type="match status" value="1"/>
</dbReference>
<keyword evidence="2" id="KW-0813">Transport</keyword>
<evidence type="ECO:0000256" key="11">
    <source>
        <dbReference type="SAM" id="Phobius"/>
    </source>
</evidence>
<feature type="domain" description="Potassium channel" evidence="12">
    <location>
        <begin position="60"/>
        <end position="140"/>
    </location>
</feature>
<keyword evidence="6" id="KW-0630">Potassium</keyword>
<proteinExistence type="predicted"/>
<evidence type="ECO:0000256" key="4">
    <source>
        <dbReference type="ARBA" id="ARBA00022692"/>
    </source>
</evidence>
<dbReference type="InterPro" id="IPR047871">
    <property type="entry name" value="K_chnl_Slo-like"/>
</dbReference>
<dbReference type="OrthoDB" id="9799090at2"/>
<dbReference type="Proteomes" id="UP000239322">
    <property type="component" value="Unassembled WGS sequence"/>
</dbReference>
<evidence type="ECO:0000256" key="7">
    <source>
        <dbReference type="ARBA" id="ARBA00022989"/>
    </source>
</evidence>
<keyword evidence="7 11" id="KW-1133">Transmembrane helix</keyword>
<keyword evidence="3" id="KW-0633">Potassium transport</keyword>
<feature type="transmembrane region" description="Helical" evidence="11">
    <location>
        <begin position="90"/>
        <end position="108"/>
    </location>
</feature>
<dbReference type="GO" id="GO:0005267">
    <property type="term" value="F:potassium channel activity"/>
    <property type="evidence" value="ECO:0007669"/>
    <property type="project" value="UniProtKB-KW"/>
</dbReference>
<dbReference type="GO" id="GO:0016020">
    <property type="term" value="C:membrane"/>
    <property type="evidence" value="ECO:0007669"/>
    <property type="project" value="UniProtKB-SubCell"/>
</dbReference>
<evidence type="ECO:0000256" key="8">
    <source>
        <dbReference type="ARBA" id="ARBA00023065"/>
    </source>
</evidence>
<reference evidence="13 14" key="1">
    <citation type="submission" date="2018-03" db="EMBL/GenBank/DDBJ databases">
        <title>Novel Streptomyces sp. from soil.</title>
        <authorList>
            <person name="Tan G.Y.A."/>
            <person name="Lee Z.Y."/>
        </authorList>
    </citation>
    <scope>NUCLEOTIDE SEQUENCE [LARGE SCALE GENOMIC DNA]</scope>
    <source>
        <strain evidence="13 14">ST5x</strain>
    </source>
</reference>
<evidence type="ECO:0000256" key="9">
    <source>
        <dbReference type="ARBA" id="ARBA00023136"/>
    </source>
</evidence>
<feature type="transmembrane region" description="Helical" evidence="11">
    <location>
        <begin position="56"/>
        <end position="75"/>
    </location>
</feature>
<gene>
    <name evidence="13" type="ORF">C6N75_12235</name>
</gene>
<evidence type="ECO:0000259" key="12">
    <source>
        <dbReference type="Pfam" id="PF07885"/>
    </source>
</evidence>
<dbReference type="AlphaFoldDB" id="A0A2S9PWZ7"/>
<keyword evidence="14" id="KW-1185">Reference proteome</keyword>
<dbReference type="InterPro" id="IPR013099">
    <property type="entry name" value="K_chnl_dom"/>
</dbReference>
<keyword evidence="10" id="KW-0407">Ion channel</keyword>
<dbReference type="PANTHER" id="PTHR10027">
    <property type="entry name" value="CALCIUM-ACTIVATED POTASSIUM CHANNEL ALPHA CHAIN"/>
    <property type="match status" value="1"/>
</dbReference>
<dbReference type="SUPFAM" id="SSF81324">
    <property type="entry name" value="Voltage-gated potassium channels"/>
    <property type="match status" value="1"/>
</dbReference>
<keyword evidence="8" id="KW-0406">Ion transport</keyword>
<feature type="transmembrane region" description="Helical" evidence="11">
    <location>
        <begin position="20"/>
        <end position="44"/>
    </location>
</feature>
<dbReference type="PANTHER" id="PTHR10027:SF10">
    <property type="entry name" value="SLOWPOKE 2, ISOFORM D"/>
    <property type="match status" value="1"/>
</dbReference>
<evidence type="ECO:0000256" key="5">
    <source>
        <dbReference type="ARBA" id="ARBA00022826"/>
    </source>
</evidence>
<protein>
    <recommendedName>
        <fullName evidence="12">Potassium channel domain-containing protein</fullName>
    </recommendedName>
</protein>
<evidence type="ECO:0000256" key="6">
    <source>
        <dbReference type="ARBA" id="ARBA00022958"/>
    </source>
</evidence>
<keyword evidence="5" id="KW-0631">Potassium channel</keyword>
<name>A0A2S9PWZ7_9ACTN</name>
<evidence type="ECO:0000313" key="13">
    <source>
        <dbReference type="EMBL" id="PRH78956.1"/>
    </source>
</evidence>
<dbReference type="EMBL" id="PVLV01000156">
    <property type="protein sequence ID" value="PRH78956.1"/>
    <property type="molecule type" value="Genomic_DNA"/>
</dbReference>
<evidence type="ECO:0000256" key="3">
    <source>
        <dbReference type="ARBA" id="ARBA00022538"/>
    </source>
</evidence>
<keyword evidence="9 11" id="KW-0472">Membrane</keyword>
<organism evidence="13 14">
    <name type="scientific">Streptomyces solincola</name>
    <dbReference type="NCBI Taxonomy" id="2100817"/>
    <lineage>
        <taxon>Bacteria</taxon>
        <taxon>Bacillati</taxon>
        <taxon>Actinomycetota</taxon>
        <taxon>Actinomycetes</taxon>
        <taxon>Kitasatosporales</taxon>
        <taxon>Streptomycetaceae</taxon>
        <taxon>Streptomyces</taxon>
    </lineage>
</organism>
<keyword evidence="4 11" id="KW-0812">Transmembrane</keyword>
<dbReference type="Gene3D" id="1.10.287.70">
    <property type="match status" value="1"/>
</dbReference>
<comment type="subcellular location">
    <subcellularLocation>
        <location evidence="1">Membrane</location>
        <topology evidence="1">Multi-pass membrane protein</topology>
    </subcellularLocation>
</comment>
<evidence type="ECO:0000256" key="2">
    <source>
        <dbReference type="ARBA" id="ARBA00022448"/>
    </source>
</evidence>